<dbReference type="PANTHER" id="PTHR10658">
    <property type="entry name" value="PHOSPHATIDYLINOSITOL TRANSFER PROTEIN"/>
    <property type="match status" value="1"/>
</dbReference>
<dbReference type="GO" id="GO:0005548">
    <property type="term" value="F:phospholipid transporter activity"/>
    <property type="evidence" value="ECO:0007669"/>
    <property type="project" value="InterPro"/>
</dbReference>
<accession>A0A4Q9LI17</accession>
<dbReference type="PRINTS" id="PR00391">
    <property type="entry name" value="PITRANSFER"/>
</dbReference>
<dbReference type="PANTHER" id="PTHR10658:SF11">
    <property type="entry name" value="VIBRATOR, ISOFORM B"/>
    <property type="match status" value="1"/>
</dbReference>
<feature type="domain" description="Phosphatidylinositol transfer protein N-terminal" evidence="1">
    <location>
        <begin position="4"/>
        <end position="262"/>
    </location>
</feature>
<dbReference type="AlphaFoldDB" id="A0A4Q9LI17"/>
<name>A0A4Q9LI17_9MICR</name>
<dbReference type="InterPro" id="IPR001666">
    <property type="entry name" value="PI_transfer"/>
</dbReference>
<proteinExistence type="predicted"/>
<dbReference type="STRING" id="148818.A0A4Q9LI17"/>
<protein>
    <submittedName>
        <fullName evidence="2">Phosphatidylinositol transfer protein</fullName>
    </submittedName>
</protein>
<dbReference type="Pfam" id="PF02121">
    <property type="entry name" value="IP_trans"/>
    <property type="match status" value="1"/>
</dbReference>
<gene>
    <name evidence="2" type="ORF">CWI36_0225p0040</name>
</gene>
<dbReference type="InterPro" id="IPR055261">
    <property type="entry name" value="PI_transfer_N"/>
</dbReference>
<dbReference type="VEuPathDB" id="MicrosporidiaDB:CWI39_2152p0010"/>
<dbReference type="Proteomes" id="UP000291404">
    <property type="component" value="Unassembled WGS sequence"/>
</dbReference>
<dbReference type="EMBL" id="PITI01000225">
    <property type="protein sequence ID" value="TBU07798.1"/>
    <property type="molecule type" value="Genomic_DNA"/>
</dbReference>
<dbReference type="VEuPathDB" id="MicrosporidiaDB:CWI36_0225p0040"/>
<organism evidence="2 3">
    <name type="scientific">Hamiltosporidium magnivora</name>
    <dbReference type="NCBI Taxonomy" id="148818"/>
    <lineage>
        <taxon>Eukaryota</taxon>
        <taxon>Fungi</taxon>
        <taxon>Fungi incertae sedis</taxon>
        <taxon>Microsporidia</taxon>
        <taxon>Dubosqiidae</taxon>
        <taxon>Hamiltosporidium</taxon>
    </lineage>
</organism>
<evidence type="ECO:0000313" key="2">
    <source>
        <dbReference type="EMBL" id="TBU07798.1"/>
    </source>
</evidence>
<sequence>MTTLRKEYRIVLPVTLSEYNIAQLYTVAEMSKSESTGDTSIEILENIDFDHEIYGKCRKTIKIMNLNSKVPSVIRKVLPSKALSLEEVAYNFFPKCVTTYTNKAFSSSSFKVTVESLHIDGNIYKENIFNKSIGEWKETKVEYIDISKTIVDSKYDPTVFRSEKKGIGPLVIQSRDVKDKSKNKEYKDWIEECVDKNIPLMTCYKYVTVEINYFGFGWLTKEVDRNIQKIFIGAHQKLFCDMDKWCDLTLEDIRQIEVTTKEELKKIVSENVSSK</sequence>
<dbReference type="SUPFAM" id="SSF55961">
    <property type="entry name" value="Bet v1-like"/>
    <property type="match status" value="1"/>
</dbReference>
<comment type="caution">
    <text evidence="2">The sequence shown here is derived from an EMBL/GenBank/DDBJ whole genome shotgun (WGS) entry which is preliminary data.</text>
</comment>
<evidence type="ECO:0000259" key="1">
    <source>
        <dbReference type="Pfam" id="PF02121"/>
    </source>
</evidence>
<reference evidence="2 3" key="1">
    <citation type="submission" date="2017-12" db="EMBL/GenBank/DDBJ databases">
        <authorList>
            <person name="Pombert J.-F."/>
            <person name="Haag K.L."/>
            <person name="Ebert D."/>
        </authorList>
    </citation>
    <scope>NUCLEOTIDE SEQUENCE [LARGE SCALE GENOMIC DNA]</scope>
    <source>
        <strain evidence="2">BE-OM-2</strain>
    </source>
</reference>
<evidence type="ECO:0000313" key="3">
    <source>
        <dbReference type="Proteomes" id="UP000291404"/>
    </source>
</evidence>
<dbReference type="Gene3D" id="3.30.530.20">
    <property type="match status" value="1"/>
</dbReference>
<dbReference type="InterPro" id="IPR023393">
    <property type="entry name" value="START-like_dom_sf"/>
</dbReference>
<keyword evidence="3" id="KW-1185">Reference proteome</keyword>